<dbReference type="InterPro" id="IPR029063">
    <property type="entry name" value="SAM-dependent_MTases_sf"/>
</dbReference>
<dbReference type="Gene3D" id="3.40.50.150">
    <property type="entry name" value="Vaccinia Virus protein VP39"/>
    <property type="match status" value="1"/>
</dbReference>
<evidence type="ECO:0000256" key="2">
    <source>
        <dbReference type="ARBA" id="ARBA00022679"/>
    </source>
</evidence>
<gene>
    <name evidence="5" type="ORF">IAB76_06070</name>
</gene>
<dbReference type="CDD" id="cd02440">
    <property type="entry name" value="AdoMet_MTases"/>
    <property type="match status" value="1"/>
</dbReference>
<evidence type="ECO:0000256" key="3">
    <source>
        <dbReference type="ARBA" id="ARBA00022691"/>
    </source>
</evidence>
<organism evidence="5 6">
    <name type="scientific">Candidatus Cryptobacteroides avistercoris</name>
    <dbReference type="NCBI Taxonomy" id="2840758"/>
    <lineage>
        <taxon>Bacteria</taxon>
        <taxon>Pseudomonadati</taxon>
        <taxon>Bacteroidota</taxon>
        <taxon>Bacteroidia</taxon>
        <taxon>Bacteroidales</taxon>
        <taxon>Candidatus Cryptobacteroides</taxon>
    </lineage>
</organism>
<reference evidence="5" key="2">
    <citation type="journal article" date="2021" name="PeerJ">
        <title>Extensive microbial diversity within the chicken gut microbiome revealed by metagenomics and culture.</title>
        <authorList>
            <person name="Gilroy R."/>
            <person name="Ravi A."/>
            <person name="Getino M."/>
            <person name="Pursley I."/>
            <person name="Horton D.L."/>
            <person name="Alikhan N.F."/>
            <person name="Baker D."/>
            <person name="Gharbi K."/>
            <person name="Hall N."/>
            <person name="Watson M."/>
            <person name="Adriaenssens E.M."/>
            <person name="Foster-Nyarko E."/>
            <person name="Jarju S."/>
            <person name="Secka A."/>
            <person name="Antonio M."/>
            <person name="Oren A."/>
            <person name="Chaudhuri R.R."/>
            <person name="La Ragione R."/>
            <person name="Hildebrand F."/>
            <person name="Pallen M.J."/>
        </authorList>
    </citation>
    <scope>NUCLEOTIDE SEQUENCE</scope>
    <source>
        <strain evidence="5">B3-1481</strain>
    </source>
</reference>
<dbReference type="AlphaFoldDB" id="A0A9D9IYY0"/>
<dbReference type="Proteomes" id="UP000823769">
    <property type="component" value="Unassembled WGS sequence"/>
</dbReference>
<comment type="caution">
    <text evidence="5">The sequence shown here is derived from an EMBL/GenBank/DDBJ whole genome shotgun (WGS) entry which is preliminary data.</text>
</comment>
<dbReference type="InterPro" id="IPR013780">
    <property type="entry name" value="Glyco_hydro_b"/>
</dbReference>
<evidence type="ECO:0000256" key="1">
    <source>
        <dbReference type="ARBA" id="ARBA00022603"/>
    </source>
</evidence>
<keyword evidence="1 5" id="KW-0489">Methyltransferase</keyword>
<dbReference type="Pfam" id="PF10672">
    <property type="entry name" value="Methyltrans_SAM"/>
    <property type="match status" value="1"/>
</dbReference>
<keyword evidence="3" id="KW-0949">S-adenosyl-L-methionine</keyword>
<dbReference type="PANTHER" id="PTHR43042:SF2">
    <property type="entry name" value="SAM-DEPENDENT METHYLTRANSFERASE"/>
    <property type="match status" value="1"/>
</dbReference>
<accession>A0A9D9IYY0</accession>
<evidence type="ECO:0000313" key="5">
    <source>
        <dbReference type="EMBL" id="MBO8480656.1"/>
    </source>
</evidence>
<dbReference type="EMBL" id="JADILW010000087">
    <property type="protein sequence ID" value="MBO8480656.1"/>
    <property type="molecule type" value="Genomic_DNA"/>
</dbReference>
<dbReference type="GO" id="GO:0008168">
    <property type="term" value="F:methyltransferase activity"/>
    <property type="evidence" value="ECO:0007669"/>
    <property type="project" value="UniProtKB-KW"/>
</dbReference>
<dbReference type="GO" id="GO:0032259">
    <property type="term" value="P:methylation"/>
    <property type="evidence" value="ECO:0007669"/>
    <property type="project" value="UniProtKB-KW"/>
</dbReference>
<dbReference type="SUPFAM" id="SSF53335">
    <property type="entry name" value="S-adenosyl-L-methionine-dependent methyltransferases"/>
    <property type="match status" value="1"/>
</dbReference>
<dbReference type="InterPro" id="IPR019614">
    <property type="entry name" value="SAM-dep_methyl-trfase"/>
</dbReference>
<evidence type="ECO:0000313" key="6">
    <source>
        <dbReference type="Proteomes" id="UP000823769"/>
    </source>
</evidence>
<evidence type="ECO:0000259" key="4">
    <source>
        <dbReference type="Pfam" id="PF10672"/>
    </source>
</evidence>
<keyword evidence="2" id="KW-0808">Transferase</keyword>
<dbReference type="PANTHER" id="PTHR43042">
    <property type="entry name" value="SAM-DEPENDENT METHYLTRANSFERASE"/>
    <property type="match status" value="1"/>
</dbReference>
<name>A0A9D9IYY0_9BACT</name>
<proteinExistence type="predicted"/>
<dbReference type="Gene3D" id="2.60.40.1180">
    <property type="entry name" value="Golgi alpha-mannosidase II"/>
    <property type="match status" value="1"/>
</dbReference>
<reference evidence="5" key="1">
    <citation type="submission" date="2020-10" db="EMBL/GenBank/DDBJ databases">
        <authorList>
            <person name="Gilroy R."/>
        </authorList>
    </citation>
    <scope>NUCLEOTIDE SEQUENCE</scope>
    <source>
        <strain evidence="5">B3-1481</strain>
    </source>
</reference>
<feature type="domain" description="S-adenosylmethionine-dependent methyltransferase" evidence="4">
    <location>
        <begin position="128"/>
        <end position="243"/>
    </location>
</feature>
<protein>
    <submittedName>
        <fullName evidence="5">Class I SAM-dependent methyltransferase</fullName>
    </submittedName>
</protein>
<sequence length="303" mass="34250">MIEYPGKYWKDYELLDSGAGEKLERFGGYVLARPEPKALWDKSLPESEWKRRAHTEFVPGAGFGRAGKEDSGTWRQLRKMDEQWYLDYRSPQGLEMKLRLGMTSFKHVGVFPEQAPNWEYIYSKTREFATGGRTPRVLNLFAYTGAASLAARAAGADVTHLDSVRQVVTWARGNMENSGLDGIRWVVEDAMKFARREARRGNLYDGIILDPPAYGHGPDGEKWKLDECLFEMLRTVDSILRPERSFVVLNLYSNGYSALLGETLVRQAFRSGGLKTESGELALIDSFGKALPLSIVVRAERQP</sequence>